<gene>
    <name evidence="2" type="ORF">BJX68DRAFT_124497</name>
</gene>
<dbReference type="EMBL" id="JBFXLR010000032">
    <property type="protein sequence ID" value="KAL2846555.1"/>
    <property type="molecule type" value="Genomic_DNA"/>
</dbReference>
<dbReference type="RefSeq" id="XP_070897249.1">
    <property type="nucleotide sequence ID" value="XM_071036176.1"/>
</dbReference>
<organism evidence="2 3">
    <name type="scientific">Aspergillus pseudodeflectus</name>
    <dbReference type="NCBI Taxonomy" id="176178"/>
    <lineage>
        <taxon>Eukaryota</taxon>
        <taxon>Fungi</taxon>
        <taxon>Dikarya</taxon>
        <taxon>Ascomycota</taxon>
        <taxon>Pezizomycotina</taxon>
        <taxon>Eurotiomycetes</taxon>
        <taxon>Eurotiomycetidae</taxon>
        <taxon>Eurotiales</taxon>
        <taxon>Aspergillaceae</taxon>
        <taxon>Aspergillus</taxon>
        <taxon>Aspergillus subgen. Nidulantes</taxon>
    </lineage>
</organism>
<dbReference type="GeneID" id="98151340"/>
<protein>
    <submittedName>
        <fullName evidence="2">Uncharacterized protein</fullName>
    </submittedName>
</protein>
<evidence type="ECO:0000256" key="1">
    <source>
        <dbReference type="SAM" id="MobiDB-lite"/>
    </source>
</evidence>
<sequence>MSDTKLMDIEPGGEQTQYEGIRQFSVTPKKATGQLDGDLPHTRSEMRTKGPAEYSDAKARREEAKFAHKLELGDSTSGLSGYTNRGPVETEDDAAKTRRVQGYGPGSGVGA</sequence>
<feature type="region of interest" description="Disordered" evidence="1">
    <location>
        <begin position="27"/>
        <end position="111"/>
    </location>
</feature>
<keyword evidence="3" id="KW-1185">Reference proteome</keyword>
<reference evidence="2 3" key="1">
    <citation type="submission" date="2024-07" db="EMBL/GenBank/DDBJ databases">
        <title>Section-level genome sequencing and comparative genomics of Aspergillus sections Usti and Cavernicolus.</title>
        <authorList>
            <consortium name="Lawrence Berkeley National Laboratory"/>
            <person name="Nybo J.L."/>
            <person name="Vesth T.C."/>
            <person name="Theobald S."/>
            <person name="Frisvad J.C."/>
            <person name="Larsen T.O."/>
            <person name="Kjaerboelling I."/>
            <person name="Rothschild-Mancinelli K."/>
            <person name="Lyhne E.K."/>
            <person name="Kogle M.E."/>
            <person name="Barry K."/>
            <person name="Clum A."/>
            <person name="Na H."/>
            <person name="Ledsgaard L."/>
            <person name="Lin J."/>
            <person name="Lipzen A."/>
            <person name="Kuo A."/>
            <person name="Riley R."/>
            <person name="Mondo S."/>
            <person name="LaButti K."/>
            <person name="Haridas S."/>
            <person name="Pangalinan J."/>
            <person name="Salamov A.A."/>
            <person name="Simmons B.A."/>
            <person name="Magnuson J.K."/>
            <person name="Chen J."/>
            <person name="Drula E."/>
            <person name="Henrissat B."/>
            <person name="Wiebenga A."/>
            <person name="Lubbers R.J."/>
            <person name="Gomes A.C."/>
            <person name="Macurrencykelacurrency M.R."/>
            <person name="Stajich J."/>
            <person name="Grigoriev I.V."/>
            <person name="Mortensen U.H."/>
            <person name="De vries R.P."/>
            <person name="Baker S.E."/>
            <person name="Andersen M.R."/>
        </authorList>
    </citation>
    <scope>NUCLEOTIDE SEQUENCE [LARGE SCALE GENOMIC DNA]</scope>
    <source>
        <strain evidence="2 3">CBS 756.74</strain>
    </source>
</reference>
<comment type="caution">
    <text evidence="2">The sequence shown here is derived from an EMBL/GenBank/DDBJ whole genome shotgun (WGS) entry which is preliminary data.</text>
</comment>
<name>A0ABR4K2K1_9EURO</name>
<proteinExistence type="predicted"/>
<feature type="compositionally biased region" description="Polar residues" evidence="1">
    <location>
        <begin position="74"/>
        <end position="83"/>
    </location>
</feature>
<accession>A0ABR4K2K1</accession>
<feature type="compositionally biased region" description="Basic and acidic residues" evidence="1">
    <location>
        <begin position="38"/>
        <end position="72"/>
    </location>
</feature>
<dbReference type="Proteomes" id="UP001610444">
    <property type="component" value="Unassembled WGS sequence"/>
</dbReference>
<evidence type="ECO:0000313" key="2">
    <source>
        <dbReference type="EMBL" id="KAL2846555.1"/>
    </source>
</evidence>
<evidence type="ECO:0000313" key="3">
    <source>
        <dbReference type="Proteomes" id="UP001610444"/>
    </source>
</evidence>